<feature type="region of interest" description="Disordered" evidence="4">
    <location>
        <begin position="85"/>
        <end position="157"/>
    </location>
</feature>
<dbReference type="SUPFAM" id="SSF51905">
    <property type="entry name" value="FAD/NAD(P)-binding domain"/>
    <property type="match status" value="1"/>
</dbReference>
<dbReference type="InterPro" id="IPR041698">
    <property type="entry name" value="Methyltransf_25"/>
</dbReference>
<evidence type="ECO:0008006" key="9">
    <source>
        <dbReference type="Google" id="ProtNLM"/>
    </source>
</evidence>
<dbReference type="Pfam" id="PF07992">
    <property type="entry name" value="Pyr_redox_2"/>
    <property type="match status" value="1"/>
</dbReference>
<feature type="region of interest" description="Disordered" evidence="4">
    <location>
        <begin position="404"/>
        <end position="425"/>
    </location>
</feature>
<evidence type="ECO:0000313" key="8">
    <source>
        <dbReference type="Proteomes" id="UP001500689"/>
    </source>
</evidence>
<evidence type="ECO:0000259" key="5">
    <source>
        <dbReference type="Pfam" id="PF07992"/>
    </source>
</evidence>
<evidence type="ECO:0000313" key="7">
    <source>
        <dbReference type="EMBL" id="GAA3541909.1"/>
    </source>
</evidence>
<dbReference type="CDD" id="cd02440">
    <property type="entry name" value="AdoMet_MTases"/>
    <property type="match status" value="1"/>
</dbReference>
<evidence type="ECO:0000259" key="6">
    <source>
        <dbReference type="Pfam" id="PF13649"/>
    </source>
</evidence>
<dbReference type="Gene3D" id="3.50.50.60">
    <property type="entry name" value="FAD/NAD(P)-binding domain"/>
    <property type="match status" value="3"/>
</dbReference>
<dbReference type="EMBL" id="BAAAZN010000005">
    <property type="protein sequence ID" value="GAA3541909.1"/>
    <property type="molecule type" value="Genomic_DNA"/>
</dbReference>
<dbReference type="InterPro" id="IPR050097">
    <property type="entry name" value="Ferredoxin-NADP_redctase_2"/>
</dbReference>
<accession>A0ABP6VXB7</accession>
<keyword evidence="2" id="KW-0560">Oxidoreductase</keyword>
<sequence>MDEKYDVVVVGGGAAGLSGAVALARSRRSVLVIDSGEPRNAPAGHVHNYLGRESTPPAELLAAGRAELAGYGGEVVNGTVTSVSRSADCESADGRVDGSQVDGVRIDDGRANGDRANDDRANDDRANGNRVDSGRVDGGRVDGDRANDGRVDDGRANDERVDGGFAIELADGRAVRARRVLVATGLKDELPEVAGLERRWGRDVLHCPYCHGWEARDRAVGVLATSPMSLHQAQMWRQLSSDVVVFRHTAAEFGAEQRTELAARGIRVVEGVVTGLEIEDDQLTGLRLDSGEVVPREVLVVAPRFIARAEALAPLGLVPERVEMNGYLLGTSVPVGEAGATTVPGVWLAGNVVDMRAQVSVSASAGLTAGAAINADLINEEVAEAVRRSGEPFSHRTERAVAAGVGGRRQHEASAEHGKPPIDQESWEARYLSRPEIWSGQPNAQLVAEAAGLIPGRALEAGCGEGGDALWLAQQGWQVTAVDFSATAVERGRAQAERLGVGDRIEWVVTDLTTWVPDRKFDLVTTHFLHIPATDRVPLFTRLADSVAPRGTLLVVGHHPADVASAAGRPDMTDLLFTAEEVAETLDGSWDSAVPDARERTTVGPEGQEVSIRDTVLVARRR</sequence>
<evidence type="ECO:0000256" key="1">
    <source>
        <dbReference type="ARBA" id="ARBA00022630"/>
    </source>
</evidence>
<dbReference type="InterPro" id="IPR036188">
    <property type="entry name" value="FAD/NAD-bd_sf"/>
</dbReference>
<feature type="domain" description="Methyltransferase" evidence="6">
    <location>
        <begin position="459"/>
        <end position="551"/>
    </location>
</feature>
<dbReference type="SUPFAM" id="SSF53335">
    <property type="entry name" value="S-adenosyl-L-methionine-dependent methyltransferases"/>
    <property type="match status" value="1"/>
</dbReference>
<dbReference type="Pfam" id="PF13649">
    <property type="entry name" value="Methyltransf_25"/>
    <property type="match status" value="1"/>
</dbReference>
<gene>
    <name evidence="7" type="ORF">GCM10022222_26980</name>
</gene>
<organism evidence="7 8">
    <name type="scientific">Amycolatopsis ultiminotia</name>
    <dbReference type="NCBI Taxonomy" id="543629"/>
    <lineage>
        <taxon>Bacteria</taxon>
        <taxon>Bacillati</taxon>
        <taxon>Actinomycetota</taxon>
        <taxon>Actinomycetes</taxon>
        <taxon>Pseudonocardiales</taxon>
        <taxon>Pseudonocardiaceae</taxon>
        <taxon>Amycolatopsis</taxon>
    </lineage>
</organism>
<feature type="compositionally biased region" description="Basic and acidic residues" evidence="4">
    <location>
        <begin position="409"/>
        <end position="425"/>
    </location>
</feature>
<dbReference type="RefSeq" id="WP_344859329.1">
    <property type="nucleotide sequence ID" value="NZ_BAAAZN010000005.1"/>
</dbReference>
<dbReference type="PRINTS" id="PR00368">
    <property type="entry name" value="FADPNR"/>
</dbReference>
<comment type="caution">
    <text evidence="7">The sequence shown here is derived from an EMBL/GenBank/DDBJ whole genome shotgun (WGS) entry which is preliminary data.</text>
</comment>
<keyword evidence="8" id="KW-1185">Reference proteome</keyword>
<feature type="compositionally biased region" description="Basic and acidic residues" evidence="4">
    <location>
        <begin position="104"/>
        <end position="157"/>
    </location>
</feature>
<dbReference type="Proteomes" id="UP001500689">
    <property type="component" value="Unassembled WGS sequence"/>
</dbReference>
<reference evidence="8" key="1">
    <citation type="journal article" date="2019" name="Int. J. Syst. Evol. Microbiol.">
        <title>The Global Catalogue of Microorganisms (GCM) 10K type strain sequencing project: providing services to taxonomists for standard genome sequencing and annotation.</title>
        <authorList>
            <consortium name="The Broad Institute Genomics Platform"/>
            <consortium name="The Broad Institute Genome Sequencing Center for Infectious Disease"/>
            <person name="Wu L."/>
            <person name="Ma J."/>
        </authorList>
    </citation>
    <scope>NUCLEOTIDE SEQUENCE [LARGE SCALE GENOMIC DNA]</scope>
    <source>
        <strain evidence="8">JCM 16898</strain>
    </source>
</reference>
<comment type="catalytic activity">
    <reaction evidence="3">
        <text>[thioredoxin]-dithiol + NADP(+) = [thioredoxin]-disulfide + NADPH + H(+)</text>
        <dbReference type="Rhea" id="RHEA:20345"/>
        <dbReference type="Rhea" id="RHEA-COMP:10698"/>
        <dbReference type="Rhea" id="RHEA-COMP:10700"/>
        <dbReference type="ChEBI" id="CHEBI:15378"/>
        <dbReference type="ChEBI" id="CHEBI:29950"/>
        <dbReference type="ChEBI" id="CHEBI:50058"/>
        <dbReference type="ChEBI" id="CHEBI:57783"/>
        <dbReference type="ChEBI" id="CHEBI:58349"/>
        <dbReference type="EC" id="1.8.1.9"/>
    </reaction>
</comment>
<keyword evidence="1" id="KW-0285">Flavoprotein</keyword>
<dbReference type="PANTHER" id="PTHR48105">
    <property type="entry name" value="THIOREDOXIN REDUCTASE 1-RELATED-RELATED"/>
    <property type="match status" value="1"/>
</dbReference>
<dbReference type="Gene3D" id="3.40.50.150">
    <property type="entry name" value="Vaccinia Virus protein VP39"/>
    <property type="match status" value="1"/>
</dbReference>
<protein>
    <recommendedName>
        <fullName evidence="9">Thioredoxin reductase</fullName>
    </recommendedName>
</protein>
<dbReference type="InterPro" id="IPR029063">
    <property type="entry name" value="SAM-dependent_MTases_sf"/>
</dbReference>
<proteinExistence type="predicted"/>
<evidence type="ECO:0000256" key="4">
    <source>
        <dbReference type="SAM" id="MobiDB-lite"/>
    </source>
</evidence>
<feature type="domain" description="FAD/NAD(P)-binding" evidence="5">
    <location>
        <begin position="5"/>
        <end position="362"/>
    </location>
</feature>
<evidence type="ECO:0000256" key="3">
    <source>
        <dbReference type="ARBA" id="ARBA00048132"/>
    </source>
</evidence>
<name>A0ABP6VXB7_9PSEU</name>
<dbReference type="InterPro" id="IPR023753">
    <property type="entry name" value="FAD/NAD-binding_dom"/>
</dbReference>
<evidence type="ECO:0000256" key="2">
    <source>
        <dbReference type="ARBA" id="ARBA00023002"/>
    </source>
</evidence>